<dbReference type="Proteomes" id="UP000199315">
    <property type="component" value="Unassembled WGS sequence"/>
</dbReference>
<feature type="transmembrane region" description="Helical" evidence="1">
    <location>
        <begin position="136"/>
        <end position="152"/>
    </location>
</feature>
<dbReference type="RefSeq" id="WP_091235043.1">
    <property type="nucleotide sequence ID" value="NZ_FMKA01000017.1"/>
</dbReference>
<keyword evidence="3" id="KW-1185">Reference proteome</keyword>
<keyword evidence="1" id="KW-0472">Membrane</keyword>
<organism evidence="2 3">
    <name type="scientific">Anaerobium acetethylicum</name>
    <dbReference type="NCBI Taxonomy" id="1619234"/>
    <lineage>
        <taxon>Bacteria</taxon>
        <taxon>Bacillati</taxon>
        <taxon>Bacillota</taxon>
        <taxon>Clostridia</taxon>
        <taxon>Lachnospirales</taxon>
        <taxon>Lachnospiraceae</taxon>
        <taxon>Anaerobium</taxon>
    </lineage>
</organism>
<protein>
    <submittedName>
        <fullName evidence="2">Uncharacterized protein</fullName>
    </submittedName>
</protein>
<proteinExistence type="predicted"/>
<dbReference type="EMBL" id="FMKA01000017">
    <property type="protein sequence ID" value="SCP98162.1"/>
    <property type="molecule type" value="Genomic_DNA"/>
</dbReference>
<keyword evidence="1" id="KW-0812">Transmembrane</keyword>
<evidence type="ECO:0000256" key="1">
    <source>
        <dbReference type="SAM" id="Phobius"/>
    </source>
</evidence>
<feature type="transmembrane region" description="Helical" evidence="1">
    <location>
        <begin position="88"/>
        <end position="106"/>
    </location>
</feature>
<evidence type="ECO:0000313" key="3">
    <source>
        <dbReference type="Proteomes" id="UP000199315"/>
    </source>
</evidence>
<dbReference type="AlphaFoldDB" id="A0A1D3TVI1"/>
<evidence type="ECO:0000313" key="2">
    <source>
        <dbReference type="EMBL" id="SCP98162.1"/>
    </source>
</evidence>
<gene>
    <name evidence="2" type="ORF">SAMN05421730_101735</name>
</gene>
<name>A0A1D3TVI1_9FIRM</name>
<accession>A0A1D3TVI1</accession>
<feature type="transmembrane region" description="Helical" evidence="1">
    <location>
        <begin position="9"/>
        <end position="33"/>
    </location>
</feature>
<keyword evidence="1" id="KW-1133">Transmembrane helix</keyword>
<reference evidence="2 3" key="1">
    <citation type="submission" date="2016-09" db="EMBL/GenBank/DDBJ databases">
        <authorList>
            <person name="Capua I."/>
            <person name="De Benedictis P."/>
            <person name="Joannis T."/>
            <person name="Lombin L.H."/>
            <person name="Cattoli G."/>
        </authorList>
    </citation>
    <scope>NUCLEOTIDE SEQUENCE [LARGE SCALE GENOMIC DNA]</scope>
    <source>
        <strain evidence="2 3">GluBS11</strain>
    </source>
</reference>
<dbReference type="STRING" id="1619234.SAMN05421730_101735"/>
<feature type="transmembrane region" description="Helical" evidence="1">
    <location>
        <begin position="53"/>
        <end position="76"/>
    </location>
</feature>
<feature type="transmembrane region" description="Helical" evidence="1">
    <location>
        <begin position="172"/>
        <end position="197"/>
    </location>
</feature>
<sequence length="204" mass="22795">MRQRKIRLFLYPLFIMVCGAVFFLLGGSVSGVIYYMVSRTAFWRGPAGMTESIYFGVGFLIFLPAGIIGTLLLDLVIRKKYPYEVSKVADVLLAVLFSLSLWGYGFMEGSALWLYFFWLSGGILYALALKQVWAGVIYMTVVAILTVVGLPITENALIVRFRNEQWEIYYRIVMPVLVSAVMGGAAGFGRGVVYGIFYDPSSHT</sequence>